<keyword evidence="2" id="KW-1185">Reference proteome</keyword>
<dbReference type="RefSeq" id="WP_106597604.1">
    <property type="nucleotide sequence ID" value="NZ_PYAS01000011.1"/>
</dbReference>
<dbReference type="OrthoDB" id="816287at2"/>
<dbReference type="InterPro" id="IPR025683">
    <property type="entry name" value="Protein_beta"/>
</dbReference>
<dbReference type="EMBL" id="PYAS01000011">
    <property type="protein sequence ID" value="PSL25708.1"/>
    <property type="molecule type" value="Genomic_DNA"/>
</dbReference>
<reference evidence="1 2" key="1">
    <citation type="submission" date="2018-03" db="EMBL/GenBank/DDBJ databases">
        <title>Genomic Encyclopedia of Archaeal and Bacterial Type Strains, Phase II (KMG-II): from individual species to whole genera.</title>
        <authorList>
            <person name="Goeker M."/>
        </authorList>
    </citation>
    <scope>NUCLEOTIDE SEQUENCE [LARGE SCALE GENOMIC DNA]</scope>
    <source>
        <strain evidence="1 2">DSM 29057</strain>
    </source>
</reference>
<name>A0A2P8FVG1_9BACT</name>
<protein>
    <submittedName>
        <fullName evidence="1">T4 beta protein</fullName>
    </submittedName>
</protein>
<dbReference type="AlphaFoldDB" id="A0A2P8FVG1"/>
<accession>A0A2P8FVG1</accession>
<evidence type="ECO:0000313" key="1">
    <source>
        <dbReference type="EMBL" id="PSL25708.1"/>
    </source>
</evidence>
<sequence>MDHQLIYVPVFKSLQEEQKVLQSFDFQDRIYPYLEIIKEVDRKPSIRKNPERTAKKVTPPKTFEHVYIPIIRNIKARRVFVDLPVHIKSRRDMKPEVLTFLQTVVANRANRTDFMKKLSPLSKKVIPVISSYYARTAEANSIILQATELRRHFENLAFRTSYDSFSRDLNQIKSQVLPNDYLILDWEDLPLLNKISQHSEIIESLRELNCTIVIHKSAVPSDITNTGLDHGEVIDTIDNSLINAYKGLGAHCFSDFCGIKKHNLGKGGRISPGFIYYDAVTNKFYGYKGVNQELYEFETIIIPAILSSEATARMLESEIDFLGGTNVGWQTINRISNNLESGQNAGKFKKIGMEHYLHCLKSRIDNGDFN</sequence>
<organism evidence="1 2">
    <name type="scientific">Dyadobacter jiangsuensis</name>
    <dbReference type="NCBI Taxonomy" id="1591085"/>
    <lineage>
        <taxon>Bacteria</taxon>
        <taxon>Pseudomonadati</taxon>
        <taxon>Bacteroidota</taxon>
        <taxon>Cytophagia</taxon>
        <taxon>Cytophagales</taxon>
        <taxon>Spirosomataceae</taxon>
        <taxon>Dyadobacter</taxon>
    </lineage>
</organism>
<dbReference type="Pfam" id="PF14350">
    <property type="entry name" value="Beta_protein"/>
    <property type="match status" value="1"/>
</dbReference>
<comment type="caution">
    <text evidence="1">The sequence shown here is derived from an EMBL/GenBank/DDBJ whole genome shotgun (WGS) entry which is preliminary data.</text>
</comment>
<proteinExistence type="predicted"/>
<gene>
    <name evidence="1" type="ORF">CLV60_111159</name>
</gene>
<evidence type="ECO:0000313" key="2">
    <source>
        <dbReference type="Proteomes" id="UP000241964"/>
    </source>
</evidence>
<dbReference type="Proteomes" id="UP000241964">
    <property type="component" value="Unassembled WGS sequence"/>
</dbReference>